<feature type="transmembrane region" description="Helical" evidence="10">
    <location>
        <begin position="20"/>
        <end position="40"/>
    </location>
</feature>
<dbReference type="GO" id="GO:0005304">
    <property type="term" value="F:L-valine transmembrane transporter activity"/>
    <property type="evidence" value="ECO:0007669"/>
    <property type="project" value="TreeGrafter"/>
</dbReference>
<keyword evidence="6" id="KW-0029">Amino-acid transport</keyword>
<accession>A0AAV3T4U5</accession>
<feature type="transmembrane region" description="Helical" evidence="10">
    <location>
        <begin position="194"/>
        <end position="213"/>
    </location>
</feature>
<evidence type="ECO:0000256" key="6">
    <source>
        <dbReference type="ARBA" id="ARBA00022970"/>
    </source>
</evidence>
<dbReference type="Pfam" id="PF02653">
    <property type="entry name" value="BPD_transp_2"/>
    <property type="match status" value="1"/>
</dbReference>
<dbReference type="GO" id="GO:0042941">
    <property type="term" value="P:D-alanine transmembrane transport"/>
    <property type="evidence" value="ECO:0007669"/>
    <property type="project" value="TreeGrafter"/>
</dbReference>
<evidence type="ECO:0000256" key="9">
    <source>
        <dbReference type="ARBA" id="ARBA00037998"/>
    </source>
</evidence>
<dbReference type="GO" id="GO:0015190">
    <property type="term" value="F:L-leucine transmembrane transporter activity"/>
    <property type="evidence" value="ECO:0007669"/>
    <property type="project" value="TreeGrafter"/>
</dbReference>
<dbReference type="InterPro" id="IPR052157">
    <property type="entry name" value="BCAA_transport_permease"/>
</dbReference>
<protein>
    <submittedName>
        <fullName evidence="11">Branched-chain amino acid ABC transporter permease</fullName>
    </submittedName>
</protein>
<feature type="transmembrane region" description="Helical" evidence="10">
    <location>
        <begin position="82"/>
        <end position="107"/>
    </location>
</feature>
<dbReference type="GO" id="GO:0005886">
    <property type="term" value="C:plasma membrane"/>
    <property type="evidence" value="ECO:0007669"/>
    <property type="project" value="UniProtKB-SubCell"/>
</dbReference>
<evidence type="ECO:0000256" key="5">
    <source>
        <dbReference type="ARBA" id="ARBA00022692"/>
    </source>
</evidence>
<comment type="similarity">
    <text evidence="9">Belongs to the binding-protein-dependent transport system permease family. LivHM subfamily.</text>
</comment>
<dbReference type="InterPro" id="IPR001851">
    <property type="entry name" value="ABC_transp_permease"/>
</dbReference>
<dbReference type="GO" id="GO:0015192">
    <property type="term" value="F:L-phenylalanine transmembrane transporter activity"/>
    <property type="evidence" value="ECO:0007669"/>
    <property type="project" value="TreeGrafter"/>
</dbReference>
<dbReference type="GO" id="GO:0015188">
    <property type="term" value="F:L-isoleucine transmembrane transporter activity"/>
    <property type="evidence" value="ECO:0007669"/>
    <property type="project" value="TreeGrafter"/>
</dbReference>
<reference evidence="11 12" key="1">
    <citation type="journal article" date="2019" name="Int. J. Syst. Evol. Microbiol.">
        <title>The Global Catalogue of Microorganisms (GCM) 10K type strain sequencing project: providing services to taxonomists for standard genome sequencing and annotation.</title>
        <authorList>
            <consortium name="The Broad Institute Genomics Platform"/>
            <consortium name="The Broad Institute Genome Sequencing Center for Infectious Disease"/>
            <person name="Wu L."/>
            <person name="Ma J."/>
        </authorList>
    </citation>
    <scope>NUCLEOTIDE SEQUENCE [LARGE SCALE GENOMIC DNA]</scope>
    <source>
        <strain evidence="11 12">JCM 16327</strain>
    </source>
</reference>
<feature type="transmembrane region" description="Helical" evidence="10">
    <location>
        <begin position="274"/>
        <end position="294"/>
    </location>
</feature>
<gene>
    <name evidence="11" type="ORF">GCM10009019_25160</name>
</gene>
<evidence type="ECO:0000256" key="7">
    <source>
        <dbReference type="ARBA" id="ARBA00022989"/>
    </source>
</evidence>
<dbReference type="GO" id="GO:1903806">
    <property type="term" value="P:L-isoleucine import across plasma membrane"/>
    <property type="evidence" value="ECO:0007669"/>
    <property type="project" value="TreeGrafter"/>
</dbReference>
<evidence type="ECO:0000313" key="12">
    <source>
        <dbReference type="Proteomes" id="UP001500194"/>
    </source>
</evidence>
<dbReference type="GO" id="GO:0015808">
    <property type="term" value="P:L-alanine transport"/>
    <property type="evidence" value="ECO:0007669"/>
    <property type="project" value="TreeGrafter"/>
</dbReference>
<evidence type="ECO:0000313" key="11">
    <source>
        <dbReference type="EMBL" id="GAA0659576.1"/>
    </source>
</evidence>
<evidence type="ECO:0000256" key="2">
    <source>
        <dbReference type="ARBA" id="ARBA00022448"/>
    </source>
</evidence>
<name>A0AAV3T4U5_9EURY</name>
<dbReference type="EMBL" id="BAAADU010000002">
    <property type="protein sequence ID" value="GAA0659576.1"/>
    <property type="molecule type" value="Genomic_DNA"/>
</dbReference>
<feature type="transmembrane region" description="Helical" evidence="10">
    <location>
        <begin position="323"/>
        <end position="345"/>
    </location>
</feature>
<proteinExistence type="inferred from homology"/>
<keyword evidence="5 10" id="KW-0812">Transmembrane</keyword>
<keyword evidence="2" id="KW-0813">Transport</keyword>
<feature type="transmembrane region" description="Helical" evidence="10">
    <location>
        <begin position="357"/>
        <end position="385"/>
    </location>
</feature>
<dbReference type="PANTHER" id="PTHR11795">
    <property type="entry name" value="BRANCHED-CHAIN AMINO ACID TRANSPORT SYSTEM PERMEASE PROTEIN LIVH"/>
    <property type="match status" value="1"/>
</dbReference>
<evidence type="ECO:0000256" key="3">
    <source>
        <dbReference type="ARBA" id="ARBA00022475"/>
    </source>
</evidence>
<feature type="transmembrane region" description="Helical" evidence="10">
    <location>
        <begin position="406"/>
        <end position="425"/>
    </location>
</feature>
<comment type="subcellular location">
    <subcellularLocation>
        <location evidence="1">Cell membrane</location>
        <topology evidence="1">Multi-pass membrane protein</topology>
    </subcellularLocation>
</comment>
<keyword evidence="12" id="KW-1185">Reference proteome</keyword>
<dbReference type="Proteomes" id="UP001500194">
    <property type="component" value="Unassembled WGS sequence"/>
</dbReference>
<organism evidence="11 12">
    <name type="scientific">Salarchaeum japonicum</name>
    <dbReference type="NCBI Taxonomy" id="555573"/>
    <lineage>
        <taxon>Archaea</taxon>
        <taxon>Methanobacteriati</taxon>
        <taxon>Methanobacteriota</taxon>
        <taxon>Stenosarchaea group</taxon>
        <taxon>Halobacteria</taxon>
        <taxon>Halobacteriales</taxon>
        <taxon>Halobacteriaceae</taxon>
    </lineage>
</organism>
<keyword evidence="8 10" id="KW-0472">Membrane</keyword>
<dbReference type="PANTHER" id="PTHR11795:SF371">
    <property type="entry name" value="HIGH-AFFINITY BRANCHED-CHAIN AMINO ACID TRANSPORT SYSTEM PERMEASE PROTEIN LIVH"/>
    <property type="match status" value="1"/>
</dbReference>
<feature type="transmembrane region" description="Helical" evidence="10">
    <location>
        <begin position="158"/>
        <end position="182"/>
    </location>
</feature>
<evidence type="ECO:0000256" key="8">
    <source>
        <dbReference type="ARBA" id="ARBA00023136"/>
    </source>
</evidence>
<dbReference type="GeneID" id="68572798"/>
<dbReference type="AlphaFoldDB" id="A0AAV3T4U5"/>
<keyword evidence="4" id="KW-0997">Cell inner membrane</keyword>
<keyword evidence="7 10" id="KW-1133">Transmembrane helix</keyword>
<feature type="transmembrane region" description="Helical" evidence="10">
    <location>
        <begin position="127"/>
        <end position="146"/>
    </location>
</feature>
<keyword evidence="3" id="KW-1003">Cell membrane</keyword>
<sequence>MGIETNGQSALERGVAFAKSGPGGALVAGFGAFLLVDLILKLAGVGVSVNLATLPVVSDVPVVGDLSGGIGGAIPFGQFSSYVWNGLVIGLVIGLASIGLSLTYSILNFANFAHGDYLTTGAFSGWAVTYVIAGFGGLDLVNLVLLRTPPGDAGANLWLSPLAVFLGLAVSILATLLFALAIDRVVYRPIRDADGISLLIASVGVAFALRYLISLVFGNSRRIVTSTERLPSFDLVQVVVGFAETVADVAPAFLVDLFPSVLVPSNAGALIVNAHEVTLIVIAVLLMLGLHVLLQRTKLGKAMRAMADNRDLARVTGIPTERVITTTWVIGAGLTGAAGFLLVLSQGGLGFTTGWRLLLLIFAAVIMGGIGSIYGAIAGGLVIGLASRVSLVWLQGDWSAFARPTAFLLMILILLFRPSGIFSGVKTT</sequence>
<dbReference type="RefSeq" id="WP_227262177.1">
    <property type="nucleotide sequence ID" value="NZ_BAAADU010000002.1"/>
</dbReference>
<comment type="caution">
    <text evidence="11">The sequence shown here is derived from an EMBL/GenBank/DDBJ whole genome shotgun (WGS) entry which is preliminary data.</text>
</comment>
<evidence type="ECO:0000256" key="10">
    <source>
        <dbReference type="SAM" id="Phobius"/>
    </source>
</evidence>
<dbReference type="CDD" id="cd06582">
    <property type="entry name" value="TM_PBP1_LivH_like"/>
    <property type="match status" value="1"/>
</dbReference>
<evidence type="ECO:0000256" key="1">
    <source>
        <dbReference type="ARBA" id="ARBA00004651"/>
    </source>
</evidence>
<evidence type="ECO:0000256" key="4">
    <source>
        <dbReference type="ARBA" id="ARBA00022519"/>
    </source>
</evidence>